<dbReference type="SUPFAM" id="SSF49265">
    <property type="entry name" value="Fibronectin type III"/>
    <property type="match status" value="2"/>
</dbReference>
<accession>A0A2U9C4M7</accession>
<dbReference type="GO" id="GO:0030414">
    <property type="term" value="F:peptidase inhibitor activity"/>
    <property type="evidence" value="ECO:0007669"/>
    <property type="project" value="InterPro"/>
</dbReference>
<dbReference type="GO" id="GO:0030182">
    <property type="term" value="P:neuron differentiation"/>
    <property type="evidence" value="ECO:0007669"/>
    <property type="project" value="TreeGrafter"/>
</dbReference>
<feature type="region of interest" description="Disordered" evidence="1">
    <location>
        <begin position="426"/>
        <end position="463"/>
    </location>
</feature>
<organism evidence="4 5">
    <name type="scientific">Scophthalmus maximus</name>
    <name type="common">Turbot</name>
    <name type="synonym">Psetta maxima</name>
    <dbReference type="NCBI Taxonomy" id="52904"/>
    <lineage>
        <taxon>Eukaryota</taxon>
        <taxon>Metazoa</taxon>
        <taxon>Chordata</taxon>
        <taxon>Craniata</taxon>
        <taxon>Vertebrata</taxon>
        <taxon>Euteleostomi</taxon>
        <taxon>Actinopterygii</taxon>
        <taxon>Neopterygii</taxon>
        <taxon>Teleostei</taxon>
        <taxon>Neoteleostei</taxon>
        <taxon>Acanthomorphata</taxon>
        <taxon>Carangaria</taxon>
        <taxon>Pleuronectiformes</taxon>
        <taxon>Pleuronectoidei</taxon>
        <taxon>Scophthalmidae</taxon>
        <taxon>Scophthalmus</taxon>
    </lineage>
</organism>
<feature type="domain" description="Fibronectin type-III" evidence="2">
    <location>
        <begin position="255"/>
        <end position="356"/>
    </location>
</feature>
<protein>
    <submittedName>
        <fullName evidence="4">Putative anosmin-1-like</fullName>
    </submittedName>
</protein>
<dbReference type="Gene3D" id="4.10.75.10">
    <property type="entry name" value="Elafin-like"/>
    <property type="match status" value="1"/>
</dbReference>
<dbReference type="InterPro" id="IPR013783">
    <property type="entry name" value="Ig-like_fold"/>
</dbReference>
<feature type="region of interest" description="Disordered" evidence="1">
    <location>
        <begin position="343"/>
        <end position="362"/>
    </location>
</feature>
<feature type="compositionally biased region" description="Basic and acidic residues" evidence="1">
    <location>
        <begin position="451"/>
        <end position="461"/>
    </location>
</feature>
<feature type="domain" description="WAP" evidence="3">
    <location>
        <begin position="196"/>
        <end position="245"/>
    </location>
</feature>
<feature type="region of interest" description="Disordered" evidence="1">
    <location>
        <begin position="518"/>
        <end position="561"/>
    </location>
</feature>
<dbReference type="FunFam" id="4.10.75.10:FF:000001">
    <property type="entry name" value="Anosmin 1"/>
    <property type="match status" value="1"/>
</dbReference>
<name>A0A2U9C4M7_SCOMX</name>
<dbReference type="SUPFAM" id="SSF57256">
    <property type="entry name" value="Elafin-like"/>
    <property type="match status" value="1"/>
</dbReference>
<evidence type="ECO:0000259" key="2">
    <source>
        <dbReference type="PROSITE" id="PS50853"/>
    </source>
</evidence>
<dbReference type="Pfam" id="PF17869">
    <property type="entry name" value="Cys_box"/>
    <property type="match status" value="1"/>
</dbReference>
<feature type="compositionally biased region" description="Low complexity" evidence="1">
    <location>
        <begin position="521"/>
        <end position="548"/>
    </location>
</feature>
<dbReference type="PROSITE" id="PS51390">
    <property type="entry name" value="WAP"/>
    <property type="match status" value="1"/>
</dbReference>
<dbReference type="CDD" id="cd00063">
    <property type="entry name" value="FN3"/>
    <property type="match status" value="1"/>
</dbReference>
<reference evidence="4 5" key="1">
    <citation type="submission" date="2017-12" db="EMBL/GenBank/DDBJ databases">
        <title>Integrating genomic resources of turbot (Scophthalmus maximus) in depth evaluation of genetic and physical mapping variation across individuals.</title>
        <authorList>
            <person name="Martinez P."/>
        </authorList>
    </citation>
    <scope>NUCLEOTIDE SEQUENCE [LARGE SCALE GENOMIC DNA]</scope>
</reference>
<dbReference type="GO" id="GO:0005576">
    <property type="term" value="C:extracellular region"/>
    <property type="evidence" value="ECO:0007669"/>
    <property type="project" value="InterPro"/>
</dbReference>
<dbReference type="Proteomes" id="UP000246464">
    <property type="component" value="Chromosome 12"/>
</dbReference>
<dbReference type="PROSITE" id="PS50853">
    <property type="entry name" value="FN3"/>
    <property type="match status" value="1"/>
</dbReference>
<evidence type="ECO:0000259" key="3">
    <source>
        <dbReference type="PROSITE" id="PS51390"/>
    </source>
</evidence>
<dbReference type="Gene3D" id="2.60.40.10">
    <property type="entry name" value="Immunoglobulins"/>
    <property type="match status" value="3"/>
</dbReference>
<evidence type="ECO:0000256" key="1">
    <source>
        <dbReference type="SAM" id="MobiDB-lite"/>
    </source>
</evidence>
<feature type="compositionally biased region" description="Basic residues" evidence="1">
    <location>
        <begin position="426"/>
        <end position="436"/>
    </location>
</feature>
<dbReference type="GO" id="GO:0009986">
    <property type="term" value="C:cell surface"/>
    <property type="evidence" value="ECO:0007669"/>
    <property type="project" value="TreeGrafter"/>
</dbReference>
<evidence type="ECO:0000313" key="4">
    <source>
        <dbReference type="EMBL" id="AWP10689.1"/>
    </source>
</evidence>
<proteinExistence type="predicted"/>
<dbReference type="CDD" id="cd00199">
    <property type="entry name" value="WAP"/>
    <property type="match status" value="1"/>
</dbReference>
<dbReference type="InterPro" id="IPR003961">
    <property type="entry name" value="FN3_dom"/>
</dbReference>
<dbReference type="InterPro" id="IPR042447">
    <property type="entry name" value="Anosmin-1"/>
</dbReference>
<dbReference type="InterPro" id="IPR036645">
    <property type="entry name" value="Elafin-like_sf"/>
</dbReference>
<dbReference type="InterPro" id="IPR036116">
    <property type="entry name" value="FN3_sf"/>
</dbReference>
<sequence>MCDVVGVDEDVELEGIDGSCNSSDADNKMKIVMLNMVLEVRMKRREDYRDEEHGNSAWQAALAPVVGVSARRGELLRALLALRLRSRAAALVLLCAALLAVARGRRSSPEQGDVQERIHGARCASRCLSLHVTQLTVAFRHVQSDQVLVWCENHRRCSQCLQPCRELWETRKVLSPKSCEKQTECVTSREFLVSLRSSRQGDCPPPQRATGFAAACVESCASDQHCPTPRKCCSNGCGHTCQAPANLYKGVPLKPRREMSFVEDSEGGLKVVWVSKFNVSVEPVIYMLQSRWNVGIHPSEDHATLWTTAAMTLSEDVVLSDLRPQRWYQFRVAAINSHGSRGFTTPSKHYISSKDPSPPEPPVNIRVSNQTLDWTSSQPESHFAERTRGPGAMVAVLLRWEPPREGDLPVHNYRVTWTSRHTQTAHKHSHALHGRTHTVYNNKHTRPTHRHAPEQGKKESNSRVTQGAQCELWLQGLLPATSYFLSVQTVAFWGQKRLKSPRAQTDFTTISLAGEDFSNELPSSSLPSSPSLSSSSPSSSDLPVSSSHPHPESPRNPVTPDNLRLEVAAPHYHDNQLQVKVFWKWPHQSRQRHPGPYILLWHPHTCSTNVTSTERTTTVQGTHHTITGLLFACKYRVAVAMKGDPGSEAVAWVTTPTCSSIRVRGGKVLPCNTEERLLAGRKVVLRPERLTADFQHVNGTLLTTFRWRMSQHALDPAAVEGFQFTWTIQSGVTTATEGQEDTLISQTQTIAPSQRSVTVHGLQADSVYQLHLQLLTAGGSNGAAVSKTIHTPAINATLR</sequence>
<evidence type="ECO:0000313" key="5">
    <source>
        <dbReference type="Proteomes" id="UP000246464"/>
    </source>
</evidence>
<dbReference type="Pfam" id="PF00095">
    <property type="entry name" value="WAP"/>
    <property type="match status" value="1"/>
</dbReference>
<dbReference type="InterPro" id="IPR040957">
    <property type="entry name" value="Anosmin-1_Cys_box"/>
</dbReference>
<dbReference type="PANTHER" id="PTHR14131:SF7">
    <property type="entry name" value="ANOSMIN 1B"/>
    <property type="match status" value="1"/>
</dbReference>
<dbReference type="PANTHER" id="PTHR14131">
    <property type="entry name" value="ANOSMIN"/>
    <property type="match status" value="1"/>
</dbReference>
<gene>
    <name evidence="4" type="ORF">SMAX5B_022398</name>
</gene>
<dbReference type="SMART" id="SM00217">
    <property type="entry name" value="WAP"/>
    <property type="match status" value="1"/>
</dbReference>
<dbReference type="STRING" id="52904.ENSSMAP00000033937"/>
<dbReference type="SMART" id="SM00060">
    <property type="entry name" value="FN3"/>
    <property type="match status" value="4"/>
</dbReference>
<dbReference type="EMBL" id="CP026254">
    <property type="protein sequence ID" value="AWP10689.1"/>
    <property type="molecule type" value="Genomic_DNA"/>
</dbReference>
<keyword evidence="5" id="KW-1185">Reference proteome</keyword>
<dbReference type="AlphaFoldDB" id="A0A2U9C4M7"/>
<dbReference type="InterPro" id="IPR008197">
    <property type="entry name" value="WAP_dom"/>
</dbReference>